<name>A0A8S5UB28_9CAUD</name>
<reference evidence="1" key="1">
    <citation type="journal article" date="2021" name="Proc. Natl. Acad. Sci. U.S.A.">
        <title>A Catalog of Tens of Thousands of Viruses from Human Metagenomes Reveals Hidden Associations with Chronic Diseases.</title>
        <authorList>
            <person name="Tisza M.J."/>
            <person name="Buck C.B."/>
        </authorList>
    </citation>
    <scope>NUCLEOTIDE SEQUENCE</scope>
    <source>
        <strain evidence="1">Ct8Cp41</strain>
    </source>
</reference>
<evidence type="ECO:0000313" key="1">
    <source>
        <dbReference type="EMBL" id="DAF91701.1"/>
    </source>
</evidence>
<dbReference type="NCBIfam" id="NF047353">
    <property type="entry name" value="tube_lmo2291"/>
    <property type="match status" value="1"/>
</dbReference>
<organism evidence="1">
    <name type="scientific">Siphoviridae sp. ct8Cp41</name>
    <dbReference type="NCBI Taxonomy" id="2825358"/>
    <lineage>
        <taxon>Viruses</taxon>
        <taxon>Duplodnaviria</taxon>
        <taxon>Heunggongvirae</taxon>
        <taxon>Uroviricota</taxon>
        <taxon>Caudoviricetes</taxon>
    </lineage>
</organism>
<sequence>MKLSTLMTGKEPSPSYSGVATADDFVLAVDIASSPTGKIGDYVVVQGGITNVDSQLNPESEDKTYIRNGKVTTKTATQRTFNVTGDRMFGDDFQDYALSHAIKFGTGQAVIVPYVYFSLLTGKGEKGTAAVIVNSDGSGEAGASAEIDVDIMATAAPAEYTYSADV</sequence>
<protein>
    <submittedName>
        <fullName evidence="1">Uncharacterized protein</fullName>
    </submittedName>
</protein>
<proteinExistence type="predicted"/>
<accession>A0A8S5UB28</accession>
<dbReference type="EMBL" id="BK016059">
    <property type="protein sequence ID" value="DAF91701.1"/>
    <property type="molecule type" value="Genomic_DNA"/>
</dbReference>